<dbReference type="PANTHER" id="PTHR36766:SF40">
    <property type="entry name" value="DISEASE RESISTANCE PROTEIN RGA3"/>
    <property type="match status" value="1"/>
</dbReference>
<dbReference type="EMBL" id="JXTC01000156">
    <property type="protein sequence ID" value="PON84859.1"/>
    <property type="molecule type" value="Genomic_DNA"/>
</dbReference>
<keyword evidence="12" id="KW-1185">Reference proteome</keyword>
<dbReference type="FunFam" id="3.40.50.300:FF:001091">
    <property type="entry name" value="Probable disease resistance protein At1g61300"/>
    <property type="match status" value="1"/>
</dbReference>
<dbReference type="Pfam" id="PF23559">
    <property type="entry name" value="WHD_DRP"/>
    <property type="match status" value="1"/>
</dbReference>
<dbReference type="SUPFAM" id="SSF52058">
    <property type="entry name" value="L domain-like"/>
    <property type="match status" value="1"/>
</dbReference>
<dbReference type="Gene3D" id="1.10.8.430">
    <property type="entry name" value="Helical domain of apoptotic protease-activating factors"/>
    <property type="match status" value="1"/>
</dbReference>
<keyword evidence="1" id="KW-0433">Leucine-rich repeat</keyword>
<dbReference type="InterPro" id="IPR056789">
    <property type="entry name" value="LRR_R13L1-DRL21"/>
</dbReference>
<dbReference type="OrthoDB" id="1534087at2759"/>
<dbReference type="AlphaFoldDB" id="A0A2P5EH55"/>
<keyword evidence="2" id="KW-0677">Repeat</keyword>
<evidence type="ECO:0000313" key="12">
    <source>
        <dbReference type="Proteomes" id="UP000237000"/>
    </source>
</evidence>
<evidence type="ECO:0000256" key="4">
    <source>
        <dbReference type="ARBA" id="ARBA00022821"/>
    </source>
</evidence>
<dbReference type="Gene3D" id="3.80.10.10">
    <property type="entry name" value="Ribonuclease Inhibitor"/>
    <property type="match status" value="2"/>
</dbReference>
<keyword evidence="3" id="KW-0547">Nucleotide-binding</keyword>
<dbReference type="InterPro" id="IPR041118">
    <property type="entry name" value="Rx_N"/>
</dbReference>
<dbReference type="Proteomes" id="UP000237000">
    <property type="component" value="Unassembled WGS sequence"/>
</dbReference>
<dbReference type="PANTHER" id="PTHR36766">
    <property type="entry name" value="PLANT BROAD-SPECTRUM MILDEW RESISTANCE PROTEIN RPW8"/>
    <property type="match status" value="1"/>
</dbReference>
<feature type="signal peptide" evidence="6">
    <location>
        <begin position="1"/>
        <end position="19"/>
    </location>
</feature>
<proteinExistence type="predicted"/>
<comment type="caution">
    <text evidence="11">The sequence shown here is derived from an EMBL/GenBank/DDBJ whole genome shotgun (WGS) entry which is preliminary data.</text>
</comment>
<dbReference type="SUPFAM" id="SSF52540">
    <property type="entry name" value="P-loop containing nucleoside triphosphate hydrolases"/>
    <property type="match status" value="1"/>
</dbReference>
<evidence type="ECO:0000259" key="7">
    <source>
        <dbReference type="Pfam" id="PF00931"/>
    </source>
</evidence>
<dbReference type="GO" id="GO:0043531">
    <property type="term" value="F:ADP binding"/>
    <property type="evidence" value="ECO:0007669"/>
    <property type="project" value="InterPro"/>
</dbReference>
<dbReference type="PRINTS" id="PR00364">
    <property type="entry name" value="DISEASERSIST"/>
</dbReference>
<sequence length="965" mass="109615">MAAELVGGALLSALLDALAAKLDSEVVNFFKGKESIVKLVKELKTTLSSAGLLLIDAEEKLIRDQAVKKWLDDLKETIYDADDLVYKIDTEALRSELEGESQSSCTCKVLLMKLISTPFTAFDQEIKPEIEEILGKLKVLLENKDLGLRRMEKQRLPERVYAPLVEECHVYGRDVEKEAIIKLLLSDDASGDKLSVIPIVGMGGIGKTTLAQLVYNDERVSKKFDTKVWVTVGDDKVDCLKVMKIIIEKVTTEECKIVELFELQIKLKEALKTKKFLFVLDDIWDEDPHKWDMLKTSFESGLCGSKIIVTTRSKVVASIMKTGSIQYDLEGVSLEDSWLLFSKQALIDANSIEYSNLQEIGKKIADKCKGLPLAIKSLGGLLREGLLHSTKEKRIEEVGEEYIEDLISRSFFQPSSEGEMHLFTIHDLMHDLAIFVSGEFCMKMDDTKFPNCASKIRHLSYHGDADDPNKFEGLSKAKGLRTFLTWPESKTHYDDWSLWVEHLFESFLRSGSCMRVLSLTICNKISKLPASIGDLKYLKYLDLSWTRVREVPDSVCNLYNLETLLLNTYRIRLPMNIGNLINLRHLRLYYGNEEEMPWQIGKLKNLQTLNEFFVGKSNGSAGIKHLKELQHLHGELHIRGLENVVDVKDVHEAELKNKKFLSKLIIMWEHDNAPYDAEKQREVLGALQPHAKLKHLDIGYYKGTSFPDWVGDHHSYSNLVSVNLFECGNCCFVPTLGQLSSLRHLKLTGFYSVVSISSEFYSSTARTKPFRSLEILELSCMYKLQEWLFIEGQIEGGVFPHLTQLSLRYCDRLKVSLPNYLPSLRKLEITHCDKLEPLLPGAQSQQMDAAFPALEILDIRFCDGQELLLEGGLPSSLKHVKINRCDNLKALDEEAFHRLTSLESLEIRDCRKLWCLPRGLSTSLSCLAITDCDLLKPRIQRETGEDWPIVAHIPTVSYKDECSVM</sequence>
<feature type="domain" description="Disease resistance N-terminal" evidence="8">
    <location>
        <begin position="11"/>
        <end position="102"/>
    </location>
</feature>
<evidence type="ECO:0000256" key="5">
    <source>
        <dbReference type="ARBA" id="ARBA00022840"/>
    </source>
</evidence>
<evidence type="ECO:0000313" key="11">
    <source>
        <dbReference type="EMBL" id="PON84859.1"/>
    </source>
</evidence>
<reference evidence="12" key="1">
    <citation type="submission" date="2016-06" db="EMBL/GenBank/DDBJ databases">
        <title>Parallel loss of symbiosis genes in relatives of nitrogen-fixing non-legume Parasponia.</title>
        <authorList>
            <person name="Van Velzen R."/>
            <person name="Holmer R."/>
            <person name="Bu F."/>
            <person name="Rutten L."/>
            <person name="Van Zeijl A."/>
            <person name="Liu W."/>
            <person name="Santuari L."/>
            <person name="Cao Q."/>
            <person name="Sharma T."/>
            <person name="Shen D."/>
            <person name="Roswanjaya Y."/>
            <person name="Wardhani T."/>
            <person name="Kalhor M.S."/>
            <person name="Jansen J."/>
            <person name="Van den Hoogen J."/>
            <person name="Gungor B."/>
            <person name="Hartog M."/>
            <person name="Hontelez J."/>
            <person name="Verver J."/>
            <person name="Yang W.-C."/>
            <person name="Schijlen E."/>
            <person name="Repin R."/>
            <person name="Schilthuizen M."/>
            <person name="Schranz E."/>
            <person name="Heidstra R."/>
            <person name="Miyata K."/>
            <person name="Fedorova E."/>
            <person name="Kohlen W."/>
            <person name="Bisseling T."/>
            <person name="Smit S."/>
            <person name="Geurts R."/>
        </authorList>
    </citation>
    <scope>NUCLEOTIDE SEQUENCE [LARGE SCALE GENOMIC DNA]</scope>
    <source>
        <strain evidence="12">cv. RG33-2</strain>
    </source>
</reference>
<evidence type="ECO:0000256" key="1">
    <source>
        <dbReference type="ARBA" id="ARBA00022614"/>
    </source>
</evidence>
<keyword evidence="5" id="KW-0067">ATP-binding</keyword>
<feature type="domain" description="NB-ARC" evidence="7">
    <location>
        <begin position="176"/>
        <end position="345"/>
    </location>
</feature>
<dbReference type="FunCoup" id="A0A2P5EH55">
    <property type="interactions" value="371"/>
</dbReference>
<dbReference type="InterPro" id="IPR058922">
    <property type="entry name" value="WHD_DRP"/>
</dbReference>
<evidence type="ECO:0000259" key="8">
    <source>
        <dbReference type="Pfam" id="PF18052"/>
    </source>
</evidence>
<evidence type="ECO:0000256" key="2">
    <source>
        <dbReference type="ARBA" id="ARBA00022737"/>
    </source>
</evidence>
<dbReference type="GO" id="GO:0005524">
    <property type="term" value="F:ATP binding"/>
    <property type="evidence" value="ECO:0007669"/>
    <property type="project" value="UniProtKB-KW"/>
</dbReference>
<dbReference type="GO" id="GO:0051707">
    <property type="term" value="P:response to other organism"/>
    <property type="evidence" value="ECO:0007669"/>
    <property type="project" value="UniProtKB-ARBA"/>
</dbReference>
<organism evidence="11 12">
    <name type="scientific">Trema orientale</name>
    <name type="common">Charcoal tree</name>
    <name type="synonym">Celtis orientalis</name>
    <dbReference type="NCBI Taxonomy" id="63057"/>
    <lineage>
        <taxon>Eukaryota</taxon>
        <taxon>Viridiplantae</taxon>
        <taxon>Streptophyta</taxon>
        <taxon>Embryophyta</taxon>
        <taxon>Tracheophyta</taxon>
        <taxon>Spermatophyta</taxon>
        <taxon>Magnoliopsida</taxon>
        <taxon>eudicotyledons</taxon>
        <taxon>Gunneridae</taxon>
        <taxon>Pentapetalae</taxon>
        <taxon>rosids</taxon>
        <taxon>fabids</taxon>
        <taxon>Rosales</taxon>
        <taxon>Cannabaceae</taxon>
        <taxon>Trema</taxon>
    </lineage>
</organism>
<gene>
    <name evidence="11" type="ORF">TorRG33x02_194110</name>
</gene>
<dbReference type="Pfam" id="PF25019">
    <property type="entry name" value="LRR_R13L1-DRL21"/>
    <property type="match status" value="1"/>
</dbReference>
<accession>A0A2P5EH55</accession>
<protein>
    <submittedName>
        <fullName evidence="11">NB-ARC domain, LRR domain containing protein</fullName>
    </submittedName>
</protein>
<evidence type="ECO:0000256" key="6">
    <source>
        <dbReference type="SAM" id="SignalP"/>
    </source>
</evidence>
<dbReference type="Pfam" id="PF00931">
    <property type="entry name" value="NB-ARC"/>
    <property type="match status" value="1"/>
</dbReference>
<dbReference type="InterPro" id="IPR002182">
    <property type="entry name" value="NB-ARC"/>
</dbReference>
<keyword evidence="6" id="KW-0732">Signal</keyword>
<dbReference type="InterPro" id="IPR032675">
    <property type="entry name" value="LRR_dom_sf"/>
</dbReference>
<dbReference type="InterPro" id="IPR042197">
    <property type="entry name" value="Apaf_helical"/>
</dbReference>
<dbReference type="Gene3D" id="1.20.5.4130">
    <property type="match status" value="1"/>
</dbReference>
<feature type="chain" id="PRO_5015123939" evidence="6">
    <location>
        <begin position="20"/>
        <end position="965"/>
    </location>
</feature>
<evidence type="ECO:0000256" key="3">
    <source>
        <dbReference type="ARBA" id="ARBA00022741"/>
    </source>
</evidence>
<keyword evidence="4" id="KW-0611">Plant defense</keyword>
<dbReference type="Gene3D" id="3.40.50.300">
    <property type="entry name" value="P-loop containing nucleotide triphosphate hydrolases"/>
    <property type="match status" value="1"/>
</dbReference>
<evidence type="ECO:0000259" key="10">
    <source>
        <dbReference type="Pfam" id="PF25019"/>
    </source>
</evidence>
<name>A0A2P5EH55_TREOI</name>
<evidence type="ECO:0000259" key="9">
    <source>
        <dbReference type="Pfam" id="PF23559"/>
    </source>
</evidence>
<dbReference type="Pfam" id="PF18052">
    <property type="entry name" value="Rx_N"/>
    <property type="match status" value="1"/>
</dbReference>
<dbReference type="InParanoid" id="A0A2P5EH55"/>
<dbReference type="InterPro" id="IPR027417">
    <property type="entry name" value="P-loop_NTPase"/>
</dbReference>
<feature type="domain" description="Disease resistance protein winged helix" evidence="9">
    <location>
        <begin position="384"/>
        <end position="433"/>
    </location>
</feature>
<dbReference type="GO" id="GO:0006952">
    <property type="term" value="P:defense response"/>
    <property type="evidence" value="ECO:0007669"/>
    <property type="project" value="UniProtKB-KW"/>
</dbReference>
<feature type="domain" description="R13L1/DRL21-like LRR repeat region" evidence="10">
    <location>
        <begin position="623"/>
        <end position="749"/>
    </location>
</feature>